<feature type="compositionally biased region" description="Low complexity" evidence="1">
    <location>
        <begin position="587"/>
        <end position="601"/>
    </location>
</feature>
<dbReference type="EMBL" id="DVIU01000121">
    <property type="protein sequence ID" value="HIS36187.1"/>
    <property type="molecule type" value="Genomic_DNA"/>
</dbReference>
<evidence type="ECO:0000313" key="2">
    <source>
        <dbReference type="EMBL" id="HIS36187.1"/>
    </source>
</evidence>
<sequence length="687" mass="76410">MVSNNINLKHNIPMQAGIPQPLPAMQGVEGEKIKQSVDNSYLANRVKASSGDESNPLATLGVGTAVWYGIAQGMDKLNPKMEGKYEDTILGKMGAWGDKVATNSTKSGVGKKIDNFLRKMNIGWWKLSKKSDIVYSLRNHSTAPEWDFAKVPGKGLEGFLASDTQQVFEEFLKPVSDNRRKINMLLFEIPLGKYNSYQKLEQYGVDQKYIDNFINGLKGLSFDEKAIALQKEELKLLGVSDDVIKNLADKNGLKGLQKLAYNLKVKKLGFDSVSAYKALLDAKFIDHPKEVMQVLSKADPNLKVSIWRKHGVWGKIKSHLFGRRVSLSEYHNKYIATLGKGNKTALGRFLPKAFGWFLEGTTNRFAGGKLAVAMQAGIFADMLIHTFKAPKGEKGKTFAERFINDFTYFMAMPLGILAMHKVGGLKFAGLDKKGVEAYTKARELFNADVRAGKLADKAIYKQRRQALDNMLKANVKNPVTRLLKKIGGFINIGNERILARRSAAKWNMNLFRRSGNLFRNLLGIPMRIAIPMAIIVPFVAKNATKISHFLFGKPSKSVLDEDNDEKKNQLTPEQQTQMQKMVEEYQKQQQAQAQKQTAAAQKKAEPFVSNNSPSNLLTMTKNGNPYKETIPTTASATESSKPTYTYIPSPESVIAPNQGVDLTPAQAALQKADAMEQKVAETLSMRL</sequence>
<reference evidence="2" key="1">
    <citation type="submission" date="2020-10" db="EMBL/GenBank/DDBJ databases">
        <authorList>
            <person name="Gilroy R."/>
        </authorList>
    </citation>
    <scope>NUCLEOTIDE SEQUENCE</scope>
    <source>
        <strain evidence="2">6276</strain>
    </source>
</reference>
<evidence type="ECO:0000313" key="3">
    <source>
        <dbReference type="Proteomes" id="UP000823928"/>
    </source>
</evidence>
<comment type="caution">
    <text evidence="2">The sequence shown here is derived from an EMBL/GenBank/DDBJ whole genome shotgun (WGS) entry which is preliminary data.</text>
</comment>
<feature type="compositionally biased region" description="Polar residues" evidence="1">
    <location>
        <begin position="569"/>
        <end position="579"/>
    </location>
</feature>
<feature type="compositionally biased region" description="Polar residues" evidence="1">
    <location>
        <begin position="608"/>
        <end position="623"/>
    </location>
</feature>
<evidence type="ECO:0000256" key="1">
    <source>
        <dbReference type="SAM" id="MobiDB-lite"/>
    </source>
</evidence>
<proteinExistence type="predicted"/>
<dbReference type="AlphaFoldDB" id="A0A9D1EZC7"/>
<reference evidence="2" key="2">
    <citation type="journal article" date="2021" name="PeerJ">
        <title>Extensive microbial diversity within the chicken gut microbiome revealed by metagenomics and culture.</title>
        <authorList>
            <person name="Gilroy R."/>
            <person name="Ravi A."/>
            <person name="Getino M."/>
            <person name="Pursley I."/>
            <person name="Horton D.L."/>
            <person name="Alikhan N.F."/>
            <person name="Baker D."/>
            <person name="Gharbi K."/>
            <person name="Hall N."/>
            <person name="Watson M."/>
            <person name="Adriaenssens E.M."/>
            <person name="Foster-Nyarko E."/>
            <person name="Jarju S."/>
            <person name="Secka A."/>
            <person name="Antonio M."/>
            <person name="Oren A."/>
            <person name="Chaudhuri R.R."/>
            <person name="La Ragione R."/>
            <person name="Hildebrand F."/>
            <person name="Pallen M.J."/>
        </authorList>
    </citation>
    <scope>NUCLEOTIDE SEQUENCE</scope>
    <source>
        <strain evidence="2">6276</strain>
    </source>
</reference>
<protein>
    <submittedName>
        <fullName evidence="2">Uncharacterized protein</fullName>
    </submittedName>
</protein>
<accession>A0A9D1EZC7</accession>
<dbReference type="Proteomes" id="UP000823928">
    <property type="component" value="Unassembled WGS sequence"/>
</dbReference>
<name>A0A9D1EZC7_9BACT</name>
<feature type="region of interest" description="Disordered" evidence="1">
    <location>
        <begin position="557"/>
        <end position="642"/>
    </location>
</feature>
<gene>
    <name evidence="2" type="ORF">IAC10_06105</name>
</gene>
<feature type="compositionally biased region" description="Polar residues" evidence="1">
    <location>
        <begin position="630"/>
        <end position="642"/>
    </location>
</feature>
<organism evidence="2 3">
    <name type="scientific">Candidatus Scatousia excrementigallinarum</name>
    <dbReference type="NCBI Taxonomy" id="2840935"/>
    <lineage>
        <taxon>Bacteria</taxon>
        <taxon>Candidatus Scatousia</taxon>
    </lineage>
</organism>